<dbReference type="Proteomes" id="UP000610746">
    <property type="component" value="Unassembled WGS sequence"/>
</dbReference>
<evidence type="ECO:0000313" key="3">
    <source>
        <dbReference type="Proteomes" id="UP000610746"/>
    </source>
</evidence>
<dbReference type="InterPro" id="IPR009061">
    <property type="entry name" value="DNA-bd_dom_put_sf"/>
</dbReference>
<name>A0A8J8G9S1_9FLAO</name>
<dbReference type="SUPFAM" id="SSF46955">
    <property type="entry name" value="Putative DNA-binding domain"/>
    <property type="match status" value="1"/>
</dbReference>
<evidence type="ECO:0000313" key="2">
    <source>
        <dbReference type="EMBL" id="NRS93758.1"/>
    </source>
</evidence>
<dbReference type="RefSeq" id="WP_173780302.1">
    <property type="nucleotide sequence ID" value="NZ_JABSNO010000027.1"/>
</dbReference>
<reference evidence="2" key="1">
    <citation type="submission" date="2020-05" db="EMBL/GenBank/DDBJ databases">
        <title>Genomic Encyclopedia of Type Strains, Phase IV (KMG-V): Genome sequencing to study the core and pangenomes of soil and plant-associated prokaryotes.</title>
        <authorList>
            <person name="Whitman W."/>
        </authorList>
    </citation>
    <scope>NUCLEOTIDE SEQUENCE</scope>
    <source>
        <strain evidence="2">16F</strain>
    </source>
</reference>
<sequence>MMNDGNMDNNRLTFRKKPTQEIEEKKKTIPFYYDNSDMAKMLNVTPRTLQRWRSSGKLPYTSIGSKVYYNPEIIKKLMERNDYSED</sequence>
<dbReference type="InterPro" id="IPR041657">
    <property type="entry name" value="HTH_17"/>
</dbReference>
<comment type="caution">
    <text evidence="2">The sequence shown here is derived from an EMBL/GenBank/DDBJ whole genome shotgun (WGS) entry which is preliminary data.</text>
</comment>
<accession>A0A8J8G9S1</accession>
<dbReference type="AlphaFoldDB" id="A0A8J8G9S1"/>
<dbReference type="EMBL" id="JABSNO010000027">
    <property type="protein sequence ID" value="NRS93758.1"/>
    <property type="molecule type" value="Genomic_DNA"/>
</dbReference>
<evidence type="ECO:0000259" key="1">
    <source>
        <dbReference type="Pfam" id="PF12728"/>
    </source>
</evidence>
<dbReference type="PANTHER" id="PTHR34585">
    <property type="match status" value="1"/>
</dbReference>
<protein>
    <recommendedName>
        <fullName evidence="1">Helix-turn-helix domain-containing protein</fullName>
    </recommendedName>
</protein>
<feature type="domain" description="Helix-turn-helix" evidence="1">
    <location>
        <begin position="32"/>
        <end position="81"/>
    </location>
</feature>
<proteinExistence type="predicted"/>
<gene>
    <name evidence="2" type="ORF">HNQ03_002849</name>
</gene>
<keyword evidence="3" id="KW-1185">Reference proteome</keyword>
<dbReference type="Pfam" id="PF12728">
    <property type="entry name" value="HTH_17"/>
    <property type="match status" value="1"/>
</dbReference>
<dbReference type="Gene3D" id="1.10.1660.10">
    <property type="match status" value="1"/>
</dbReference>
<organism evidence="2 3">
    <name type="scientific">Frigoriflavimonas asaccharolytica</name>
    <dbReference type="NCBI Taxonomy" id="2735899"/>
    <lineage>
        <taxon>Bacteria</taxon>
        <taxon>Pseudomonadati</taxon>
        <taxon>Bacteroidota</taxon>
        <taxon>Flavobacteriia</taxon>
        <taxon>Flavobacteriales</taxon>
        <taxon>Weeksellaceae</taxon>
        <taxon>Frigoriflavimonas</taxon>
    </lineage>
</organism>
<dbReference type="PANTHER" id="PTHR34585:SF22">
    <property type="entry name" value="HELIX-TURN-HELIX DOMAIN-CONTAINING PROTEIN"/>
    <property type="match status" value="1"/>
</dbReference>